<comment type="caution">
    <text evidence="1">The sequence shown here is derived from an EMBL/GenBank/DDBJ whole genome shotgun (WGS) entry which is preliminary data.</text>
</comment>
<dbReference type="Proteomes" id="UP000569914">
    <property type="component" value="Unassembled WGS sequence"/>
</dbReference>
<dbReference type="Pfam" id="PF09438">
    <property type="entry name" value="DUF2017"/>
    <property type="match status" value="1"/>
</dbReference>
<dbReference type="EMBL" id="JACCBU010000001">
    <property type="protein sequence ID" value="NYE73623.1"/>
    <property type="molecule type" value="Genomic_DNA"/>
</dbReference>
<dbReference type="InterPro" id="IPR018561">
    <property type="entry name" value="AosR"/>
</dbReference>
<proteinExistence type="predicted"/>
<organism evidence="1 2">
    <name type="scientific">Microlunatus parietis</name>
    <dbReference type="NCBI Taxonomy" id="682979"/>
    <lineage>
        <taxon>Bacteria</taxon>
        <taxon>Bacillati</taxon>
        <taxon>Actinomycetota</taxon>
        <taxon>Actinomycetes</taxon>
        <taxon>Propionibacteriales</taxon>
        <taxon>Propionibacteriaceae</taxon>
        <taxon>Microlunatus</taxon>
    </lineage>
</organism>
<evidence type="ECO:0000313" key="2">
    <source>
        <dbReference type="Proteomes" id="UP000569914"/>
    </source>
</evidence>
<dbReference type="AlphaFoldDB" id="A0A7Y9IB21"/>
<evidence type="ECO:0008006" key="3">
    <source>
        <dbReference type="Google" id="ProtNLM"/>
    </source>
</evidence>
<keyword evidence="2" id="KW-1185">Reference proteome</keyword>
<name>A0A7Y9IB21_9ACTN</name>
<protein>
    <recommendedName>
        <fullName evidence="3">DUF2017 domain-containing protein</fullName>
    </recommendedName>
</protein>
<accession>A0A7Y9IB21</accession>
<sequence length="190" mass="21081">MQRFKRKGGTIVTTLSADEVELLASLVGQLVEMVSEGEPEQYSGPADDSFAQWTRELEQTDETTEPADPVLKRLFPNAYPADADAAADFRRFTERDLRATKVTEAMAVLRRLGETDHGRNPLRIPAQETDAWLRTLTSVRLAVATRLGVTDAGAAEEIASIPPHDPRAFMASVYEWLGFAQETMIMALDR</sequence>
<reference evidence="1 2" key="1">
    <citation type="submission" date="2020-07" db="EMBL/GenBank/DDBJ databases">
        <title>Sequencing the genomes of 1000 actinobacteria strains.</title>
        <authorList>
            <person name="Klenk H.-P."/>
        </authorList>
    </citation>
    <scope>NUCLEOTIDE SEQUENCE [LARGE SCALE GENOMIC DNA]</scope>
    <source>
        <strain evidence="1 2">DSM 22083</strain>
    </source>
</reference>
<gene>
    <name evidence="1" type="ORF">BKA15_004952</name>
</gene>
<dbReference type="RefSeq" id="WP_179755250.1">
    <property type="nucleotide sequence ID" value="NZ_JACCBU010000001.1"/>
</dbReference>
<evidence type="ECO:0000313" key="1">
    <source>
        <dbReference type="EMBL" id="NYE73623.1"/>
    </source>
</evidence>